<dbReference type="EMBL" id="BMJM01000016">
    <property type="protein sequence ID" value="GGE21442.1"/>
    <property type="molecule type" value="Genomic_DNA"/>
</dbReference>
<proteinExistence type="predicted"/>
<reference evidence="1" key="1">
    <citation type="journal article" date="2014" name="Int. J. Syst. Evol. Microbiol.">
        <title>Complete genome sequence of Corynebacterium casei LMG S-19264T (=DSM 44701T), isolated from a smear-ripened cheese.</title>
        <authorList>
            <consortium name="US DOE Joint Genome Institute (JGI-PGF)"/>
            <person name="Walter F."/>
            <person name="Albersmeier A."/>
            <person name="Kalinowski J."/>
            <person name="Ruckert C."/>
        </authorList>
    </citation>
    <scope>NUCLEOTIDE SEQUENCE</scope>
    <source>
        <strain evidence="1">CGMCC 1.15519</strain>
    </source>
</reference>
<evidence type="ECO:0000313" key="1">
    <source>
        <dbReference type="EMBL" id="GGE21442.1"/>
    </source>
</evidence>
<dbReference type="Proteomes" id="UP000635071">
    <property type="component" value="Unassembled WGS sequence"/>
</dbReference>
<dbReference type="AlphaFoldDB" id="A0A917EC49"/>
<protein>
    <submittedName>
        <fullName evidence="1">Uncharacterized protein</fullName>
    </submittedName>
</protein>
<reference evidence="1" key="2">
    <citation type="submission" date="2020-09" db="EMBL/GenBank/DDBJ databases">
        <authorList>
            <person name="Sun Q."/>
            <person name="Zhou Y."/>
        </authorList>
    </citation>
    <scope>NUCLEOTIDE SEQUENCE</scope>
    <source>
        <strain evidence="1">CGMCC 1.15519</strain>
    </source>
</reference>
<comment type="caution">
    <text evidence="1">The sequence shown here is derived from an EMBL/GenBank/DDBJ whole genome shotgun (WGS) entry which is preliminary data.</text>
</comment>
<accession>A0A917EC49</accession>
<gene>
    <name evidence="1" type="ORF">GCM10011529_30090</name>
</gene>
<keyword evidence="2" id="KW-1185">Reference proteome</keyword>
<name>A0A917EC49_9SPHN</name>
<organism evidence="1 2">
    <name type="scientific">Sandarakinorhabdus glacialis</name>
    <dbReference type="NCBI Taxonomy" id="1614636"/>
    <lineage>
        <taxon>Bacteria</taxon>
        <taxon>Pseudomonadati</taxon>
        <taxon>Pseudomonadota</taxon>
        <taxon>Alphaproteobacteria</taxon>
        <taxon>Sphingomonadales</taxon>
        <taxon>Sphingosinicellaceae</taxon>
        <taxon>Sandarakinorhabdus</taxon>
    </lineage>
</organism>
<sequence length="182" mass="20289">MLIDASHRAKAAGLPFNRFITILWQLGGADASCNARLTGAFIKRIADWLRLNGYRLAWSWVQENSRKNGAHVHILLHMPAELDPLFRTKPLEWAKALLPGQYVAGVMQCQRIHGAGAQPGVSPLHEANLKRKLKYMLKGCDHATGASLGLPRRGEASIVIGKRLGVWQRRRTPPAVMWQDCL</sequence>
<evidence type="ECO:0000313" key="2">
    <source>
        <dbReference type="Proteomes" id="UP000635071"/>
    </source>
</evidence>
<dbReference type="RefSeq" id="WP_188764202.1">
    <property type="nucleotide sequence ID" value="NZ_BMJM01000016.1"/>
</dbReference>